<comment type="similarity">
    <text evidence="1 5">Belongs to the glutathione peroxidase family.</text>
</comment>
<accession>A0A4Y8LEA9</accession>
<dbReference type="EMBL" id="SORX01000006">
    <property type="protein sequence ID" value="TFE00519.1"/>
    <property type="molecule type" value="Genomic_DNA"/>
</dbReference>
<organism evidence="6 7">
    <name type="scientific">Jeotgalibacillus salarius</name>
    <dbReference type="NCBI Taxonomy" id="546023"/>
    <lineage>
        <taxon>Bacteria</taxon>
        <taxon>Bacillati</taxon>
        <taxon>Bacillota</taxon>
        <taxon>Bacilli</taxon>
        <taxon>Bacillales</taxon>
        <taxon>Caryophanaceae</taxon>
        <taxon>Jeotgalibacillus</taxon>
    </lineage>
</organism>
<reference evidence="6 7" key="1">
    <citation type="submission" date="2019-03" db="EMBL/GenBank/DDBJ databases">
        <authorList>
            <person name="Yang Y."/>
        </authorList>
    </citation>
    <scope>NUCLEOTIDE SEQUENCE [LARGE SCALE GENOMIC DNA]</scope>
    <source>
        <strain evidence="6 7">ASL-1</strain>
    </source>
</reference>
<keyword evidence="3 5" id="KW-0560">Oxidoreductase</keyword>
<dbReference type="SUPFAM" id="SSF52833">
    <property type="entry name" value="Thioredoxin-like"/>
    <property type="match status" value="1"/>
</dbReference>
<dbReference type="InterPro" id="IPR036249">
    <property type="entry name" value="Thioredoxin-like_sf"/>
</dbReference>
<dbReference type="PIRSF" id="PIRSF000303">
    <property type="entry name" value="Glutathion_perox"/>
    <property type="match status" value="1"/>
</dbReference>
<comment type="caution">
    <text evidence="6">The sequence shown here is derived from an EMBL/GenBank/DDBJ whole genome shotgun (WGS) entry which is preliminary data.</text>
</comment>
<dbReference type="PRINTS" id="PR01011">
    <property type="entry name" value="GLUTPROXDASE"/>
</dbReference>
<evidence type="ECO:0000256" key="5">
    <source>
        <dbReference type="RuleBase" id="RU000499"/>
    </source>
</evidence>
<evidence type="ECO:0000256" key="1">
    <source>
        <dbReference type="ARBA" id="ARBA00006926"/>
    </source>
</evidence>
<dbReference type="GO" id="GO:0004601">
    <property type="term" value="F:peroxidase activity"/>
    <property type="evidence" value="ECO:0007669"/>
    <property type="project" value="UniProtKB-KW"/>
</dbReference>
<dbReference type="Gene3D" id="3.40.30.10">
    <property type="entry name" value="Glutaredoxin"/>
    <property type="match status" value="1"/>
</dbReference>
<evidence type="ECO:0000313" key="6">
    <source>
        <dbReference type="EMBL" id="TFE00519.1"/>
    </source>
</evidence>
<sequence length="181" mass="20966">MTIYDFKVKTSSGFTKSLDSYQGKLLLIVNTATKCGFTPQLEDLQKLQERYEEQGLQILGFPSNQFAEQEPLNDGEITQFCSMNYGVNFPIFKKINVRDQDASPLFNYLTEQIPFQGFDMTHPTSKLLVSIINERFPHYMSGDSIKWNFTKFLVDRDGRVIERFESTTEPFDMEEKIKVAL</sequence>
<dbReference type="PANTHER" id="PTHR11592:SF78">
    <property type="entry name" value="GLUTATHIONE PEROXIDASE"/>
    <property type="match status" value="1"/>
</dbReference>
<evidence type="ECO:0000313" key="7">
    <source>
        <dbReference type="Proteomes" id="UP000297776"/>
    </source>
</evidence>
<dbReference type="PANTHER" id="PTHR11592">
    <property type="entry name" value="GLUTATHIONE PEROXIDASE"/>
    <property type="match status" value="1"/>
</dbReference>
<evidence type="ECO:0000256" key="4">
    <source>
        <dbReference type="PIRSR" id="PIRSR000303-1"/>
    </source>
</evidence>
<dbReference type="Pfam" id="PF00255">
    <property type="entry name" value="GSHPx"/>
    <property type="match status" value="1"/>
</dbReference>
<name>A0A4Y8LEA9_9BACL</name>
<dbReference type="InterPro" id="IPR029760">
    <property type="entry name" value="GPX_CS"/>
</dbReference>
<evidence type="ECO:0000256" key="3">
    <source>
        <dbReference type="ARBA" id="ARBA00023002"/>
    </source>
</evidence>
<gene>
    <name evidence="6" type="ORF">E2626_11105</name>
</gene>
<feature type="active site" evidence="4">
    <location>
        <position position="35"/>
    </location>
</feature>
<dbReference type="RefSeq" id="WP_134381839.1">
    <property type="nucleotide sequence ID" value="NZ_SORX01000006.1"/>
</dbReference>
<keyword evidence="2 5" id="KW-0575">Peroxidase</keyword>
<proteinExistence type="inferred from homology"/>
<dbReference type="PROSITE" id="PS00460">
    <property type="entry name" value="GLUTATHIONE_PEROXID_1"/>
    <property type="match status" value="1"/>
</dbReference>
<evidence type="ECO:0000256" key="2">
    <source>
        <dbReference type="ARBA" id="ARBA00022559"/>
    </source>
</evidence>
<dbReference type="PROSITE" id="PS00763">
    <property type="entry name" value="GLUTATHIONE_PEROXID_2"/>
    <property type="match status" value="1"/>
</dbReference>
<dbReference type="AlphaFoldDB" id="A0A4Y8LEA9"/>
<dbReference type="InterPro" id="IPR029759">
    <property type="entry name" value="GPX_AS"/>
</dbReference>
<dbReference type="PROSITE" id="PS51355">
    <property type="entry name" value="GLUTATHIONE_PEROXID_3"/>
    <property type="match status" value="1"/>
</dbReference>
<dbReference type="OrthoDB" id="9789406at2"/>
<dbReference type="InterPro" id="IPR000889">
    <property type="entry name" value="Glutathione_peroxidase"/>
</dbReference>
<dbReference type="CDD" id="cd00340">
    <property type="entry name" value="GSH_Peroxidase"/>
    <property type="match status" value="1"/>
</dbReference>
<protein>
    <recommendedName>
        <fullName evidence="5">Glutathione peroxidase</fullName>
    </recommendedName>
</protein>
<dbReference type="GO" id="GO:0034599">
    <property type="term" value="P:cellular response to oxidative stress"/>
    <property type="evidence" value="ECO:0007669"/>
    <property type="project" value="TreeGrafter"/>
</dbReference>
<dbReference type="FunFam" id="3.40.30.10:FF:000010">
    <property type="entry name" value="Glutathione peroxidase"/>
    <property type="match status" value="1"/>
</dbReference>
<keyword evidence="7" id="KW-1185">Reference proteome</keyword>
<dbReference type="Proteomes" id="UP000297776">
    <property type="component" value="Unassembled WGS sequence"/>
</dbReference>